<dbReference type="GO" id="GO:0043542">
    <property type="term" value="P:endothelial cell migration"/>
    <property type="evidence" value="ECO:0007669"/>
    <property type="project" value="TreeGrafter"/>
</dbReference>
<feature type="region of interest" description="Disordered" evidence="1">
    <location>
        <begin position="76"/>
        <end position="106"/>
    </location>
</feature>
<gene>
    <name evidence="2" type="ORF">MONAX_5E018635</name>
</gene>
<protein>
    <submittedName>
        <fullName evidence="2">Uncharacterized protein</fullName>
    </submittedName>
</protein>
<dbReference type="GO" id="GO:0005886">
    <property type="term" value="C:plasma membrane"/>
    <property type="evidence" value="ECO:0007669"/>
    <property type="project" value="TreeGrafter"/>
</dbReference>
<evidence type="ECO:0000313" key="3">
    <source>
        <dbReference type="Proteomes" id="UP000335636"/>
    </source>
</evidence>
<sequence>MDDQSPAEEKGLRCQHPACMDKGRAAKVCHHADCQQLHHRGPLNLCEACDSKFHSAVRYDGHVRFDLPPQGSVLARNVSTRSCPPRTSPAVDLDEEEEESSVDGKG</sequence>
<dbReference type="GO" id="GO:0030424">
    <property type="term" value="C:axon"/>
    <property type="evidence" value="ECO:0007669"/>
    <property type="project" value="TreeGrafter"/>
</dbReference>
<dbReference type="Proteomes" id="UP000335636">
    <property type="component" value="Unassembled WGS sequence"/>
</dbReference>
<dbReference type="GO" id="GO:0007266">
    <property type="term" value="P:Rho protein signal transduction"/>
    <property type="evidence" value="ECO:0007669"/>
    <property type="project" value="TreeGrafter"/>
</dbReference>
<dbReference type="GO" id="GO:0030139">
    <property type="term" value="C:endocytic vesicle"/>
    <property type="evidence" value="ECO:0007669"/>
    <property type="project" value="TreeGrafter"/>
</dbReference>
<dbReference type="EMBL" id="CABDUW010000186">
    <property type="protein sequence ID" value="VTJ61966.1"/>
    <property type="molecule type" value="Genomic_DNA"/>
</dbReference>
<dbReference type="PANTHER" id="PTHR13217:SF11">
    <property type="entry name" value="PLECKSTRIN HOMOLOGY DOMAIN-CONTAINING FAMILY G MEMBER 5"/>
    <property type="match status" value="1"/>
</dbReference>
<dbReference type="PANTHER" id="PTHR13217">
    <property type="entry name" value="PLECKSTRIN HOMOLOGY DOMAIN-CONTAINING FAMILY G MEMBER 7"/>
    <property type="match status" value="1"/>
</dbReference>
<proteinExistence type="predicted"/>
<evidence type="ECO:0000313" key="2">
    <source>
        <dbReference type="EMBL" id="VTJ61966.1"/>
    </source>
</evidence>
<keyword evidence="3" id="KW-1185">Reference proteome</keyword>
<name>A0A5E4AYN3_MARMO</name>
<accession>A0A5E4AYN3</accession>
<dbReference type="InterPro" id="IPR040181">
    <property type="entry name" value="PKHG5/7"/>
</dbReference>
<dbReference type="AlphaFoldDB" id="A0A5E4AYN3"/>
<evidence type="ECO:0000256" key="1">
    <source>
        <dbReference type="SAM" id="MobiDB-lite"/>
    </source>
</evidence>
<organism evidence="2 3">
    <name type="scientific">Marmota monax</name>
    <name type="common">Woodchuck</name>
    <dbReference type="NCBI Taxonomy" id="9995"/>
    <lineage>
        <taxon>Eukaryota</taxon>
        <taxon>Metazoa</taxon>
        <taxon>Chordata</taxon>
        <taxon>Craniata</taxon>
        <taxon>Vertebrata</taxon>
        <taxon>Euteleostomi</taxon>
        <taxon>Mammalia</taxon>
        <taxon>Eutheria</taxon>
        <taxon>Euarchontoglires</taxon>
        <taxon>Glires</taxon>
        <taxon>Rodentia</taxon>
        <taxon>Sciuromorpha</taxon>
        <taxon>Sciuridae</taxon>
        <taxon>Xerinae</taxon>
        <taxon>Marmotini</taxon>
        <taxon>Marmota</taxon>
    </lineage>
</organism>
<reference evidence="2" key="1">
    <citation type="submission" date="2019-04" db="EMBL/GenBank/DDBJ databases">
        <authorList>
            <person name="Alioto T."/>
            <person name="Alioto T."/>
        </authorList>
    </citation>
    <scope>NUCLEOTIDE SEQUENCE [LARGE SCALE GENOMIC DNA]</scope>
</reference>
<feature type="compositionally biased region" description="Acidic residues" evidence="1">
    <location>
        <begin position="92"/>
        <end position="106"/>
    </location>
</feature>
<comment type="caution">
    <text evidence="2">The sequence shown here is derived from an EMBL/GenBank/DDBJ whole genome shotgun (WGS) entry which is preliminary data.</text>
</comment>